<organism evidence="1 2">
    <name type="scientific">Clostridium scatologenes</name>
    <dbReference type="NCBI Taxonomy" id="1548"/>
    <lineage>
        <taxon>Bacteria</taxon>
        <taxon>Bacillati</taxon>
        <taxon>Bacillota</taxon>
        <taxon>Clostridia</taxon>
        <taxon>Eubacteriales</taxon>
        <taxon>Clostridiaceae</taxon>
        <taxon>Clostridium</taxon>
    </lineage>
</organism>
<dbReference type="HOGENOM" id="CLU_2804935_0_0_9"/>
<evidence type="ECO:0000313" key="1">
    <source>
        <dbReference type="EMBL" id="AKA70509.1"/>
    </source>
</evidence>
<proteinExistence type="predicted"/>
<sequence>MYSNVEVERVNERSKEELYKEYKENNEKVWINFTFRLDNEWNVPIKVIKKAKELHIVIPDIEGNVYK</sequence>
<dbReference type="KEGG" id="csq:CSCA_3384"/>
<protein>
    <submittedName>
        <fullName evidence="1">Uncharacterized protein</fullName>
    </submittedName>
</protein>
<keyword evidence="2" id="KW-1185">Reference proteome</keyword>
<gene>
    <name evidence="1" type="ORF">CSCA_3384</name>
</gene>
<reference evidence="1 2" key="1">
    <citation type="journal article" date="2015" name="J. Biotechnol.">
        <title>Complete genome sequence of a malodorant-producing acetogen, Clostridium scatologenes ATCC 25775(T).</title>
        <authorList>
            <person name="Zhu Z."/>
            <person name="Guo T."/>
            <person name="Zheng H."/>
            <person name="Song T."/>
            <person name="Ouyang P."/>
            <person name="Xie J."/>
        </authorList>
    </citation>
    <scope>NUCLEOTIDE SEQUENCE [LARGE SCALE GENOMIC DNA]</scope>
    <source>
        <strain evidence="1 2">ATCC 25775</strain>
    </source>
</reference>
<dbReference type="Proteomes" id="UP000033115">
    <property type="component" value="Chromosome"/>
</dbReference>
<dbReference type="AlphaFoldDB" id="A0A0E3M7M0"/>
<dbReference type="RefSeq" id="WP_029160546.1">
    <property type="nucleotide sequence ID" value="NZ_CP009933.1"/>
</dbReference>
<dbReference type="STRING" id="1548.CSCA_3384"/>
<evidence type="ECO:0000313" key="2">
    <source>
        <dbReference type="Proteomes" id="UP000033115"/>
    </source>
</evidence>
<name>A0A0E3M7M0_CLOSL</name>
<dbReference type="EMBL" id="CP009933">
    <property type="protein sequence ID" value="AKA70509.1"/>
    <property type="molecule type" value="Genomic_DNA"/>
</dbReference>
<accession>A0A0E3M7M0</accession>